<keyword evidence="3" id="KW-1185">Reference proteome</keyword>
<name>S0F8B2_9BACT</name>
<proteinExistence type="predicted"/>
<dbReference type="HOGENOM" id="CLU_890405_0_0_10"/>
<feature type="region of interest" description="Disordered" evidence="1">
    <location>
        <begin position="259"/>
        <end position="312"/>
    </location>
</feature>
<reference evidence="2 3" key="1">
    <citation type="submission" date="2008-12" db="EMBL/GenBank/DDBJ databases">
        <authorList>
            <person name="Fulton L."/>
            <person name="Clifton S."/>
            <person name="Fulton B."/>
            <person name="Xu J."/>
            <person name="Minx P."/>
            <person name="Pepin K.H."/>
            <person name="Johnson M."/>
            <person name="Bhonagiri V."/>
            <person name="Nash W.E."/>
            <person name="Mardis E.R."/>
            <person name="Wilson R.K."/>
        </authorList>
    </citation>
    <scope>NUCLEOTIDE SEQUENCE [LARGE SCALE GENOMIC DNA]</scope>
    <source>
        <strain evidence="2 3">DSM 18228</strain>
    </source>
</reference>
<evidence type="ECO:0000256" key="1">
    <source>
        <dbReference type="SAM" id="MobiDB-lite"/>
    </source>
</evidence>
<organism evidence="2 3">
    <name type="scientific">Phocaeicola coprophilus DSM 18228 = JCM 13818</name>
    <dbReference type="NCBI Taxonomy" id="547042"/>
    <lineage>
        <taxon>Bacteria</taxon>
        <taxon>Pseudomonadati</taxon>
        <taxon>Bacteroidota</taxon>
        <taxon>Bacteroidia</taxon>
        <taxon>Bacteroidales</taxon>
        <taxon>Bacteroidaceae</taxon>
        <taxon>Phocaeicola</taxon>
    </lineage>
</organism>
<dbReference type="AlphaFoldDB" id="S0F8B2"/>
<evidence type="ECO:0000313" key="3">
    <source>
        <dbReference type="Proteomes" id="UP000014073"/>
    </source>
</evidence>
<protein>
    <submittedName>
        <fullName evidence="2">Uncharacterized protein</fullName>
    </submittedName>
</protein>
<dbReference type="Proteomes" id="UP000014073">
    <property type="component" value="Unassembled WGS sequence"/>
</dbReference>
<evidence type="ECO:0000313" key="2">
    <source>
        <dbReference type="EMBL" id="EEF76623.1"/>
    </source>
</evidence>
<accession>S0F8B2</accession>
<gene>
    <name evidence="2" type="ORF">BACCOPRO_02129</name>
</gene>
<dbReference type="EMBL" id="ACBW01000147">
    <property type="protein sequence ID" value="EEF76623.1"/>
    <property type="molecule type" value="Genomic_DNA"/>
</dbReference>
<comment type="caution">
    <text evidence="2">The sequence shown here is derived from an EMBL/GenBank/DDBJ whole genome shotgun (WGS) entry which is preliminary data.</text>
</comment>
<sequence length="312" mass="34151">MFRNLVPLELVAVQVEEYTRSREHVTGFSVGKVVPVPVSVHHIPMFGFRPVVQPHFILPVPCGELFLGNHMFQLQVPVSSRCQQDVAVNVGLRLGYDSLPGEGTVGACREMHPSTMQRVFDFNLHTLPPDMYHDIGGLAGEHIVLEAHFPAGRRVNMDVVVLPCALEEPFKLPHRLAVDECPHAALASADVAVIVLSCPCSGNAGLVRCLEIAPVGIVRTAEIIYFLKSPCFHLLLLFMYCLLPAGEIPPSCKISLRDGQPVPPDLSSGQPTRHRMRPFRTCPAVPPRAGVSSATPPVRWRASPPRSPDGRL</sequence>
<dbReference type="STRING" id="547042.BACCOPRO_02129"/>